<dbReference type="SUPFAM" id="SSF103378">
    <property type="entry name" value="2-methylcitrate dehydratase PrpD"/>
    <property type="match status" value="1"/>
</dbReference>
<accession>A0AAJ5ZEL3</accession>
<reference evidence="8 9" key="1">
    <citation type="submission" date="2019-11" db="EMBL/GenBank/DDBJ databases">
        <authorList>
            <person name="Cho J.-C."/>
        </authorList>
    </citation>
    <scope>NUCLEOTIDE SEQUENCE [LARGE SCALE GENOMIC DNA]</scope>
    <source>
        <strain evidence="7 8">JH1073</strain>
        <strain evidence="6 9">JH702</strain>
    </source>
</reference>
<dbReference type="PANTHER" id="PTHR16943">
    <property type="entry name" value="2-METHYLCITRATE DEHYDRATASE-RELATED"/>
    <property type="match status" value="1"/>
</dbReference>
<dbReference type="AlphaFoldDB" id="A0AAJ5ZEL3"/>
<sequence>MVAQGQQTDSVIAAIADYAVNYKPTSELALDTARLTLMDSIGCALLAMDYPACTKLLGPDVEGTVVPNGARVMGTRYELDPVKAAFDTGAAIRWLDFNDTWLAAEWGHPSDNFGAILTIADHLSRKAESYSSQKFTVKDVLEAAIKAYEIQGVLALQNSFNRVGIDHVLLVKVASTAVVTAMLGGDVKQVENAVSNAWLDATLRTYRHAPNTGSRKSWAAGDALGRAVRFGMNAMAGEMGYPTALTAPGWGFQDVWFKGEEITLERDLDVYVMENILFKVSFPAEFHAQTAVECAFELHSEVAARLDEIEEIVITSQESALRIIDKTGPLNNPADRDHCIQYMTAIGLLKGSLTAEDYEDEAAADPQVDALRDKMVMKHDQRFTDEYLDPDKRSIANAVQVQFKDGTSTEKVTVEYPIGHRRRRDDAKPLLAAKFKAAVATQLDDSHVDQLVDLFADQSKLESTAVDGLMELLVPAE</sequence>
<comment type="similarity">
    <text evidence="1">Belongs to the PrpD family.</text>
</comment>
<evidence type="ECO:0000313" key="8">
    <source>
        <dbReference type="Proteomes" id="UP001219901"/>
    </source>
</evidence>
<reference evidence="8" key="3">
    <citation type="submission" date="2023-06" db="EMBL/GenBank/DDBJ databases">
        <title>Pangenomics reveal diversification of enzyme families and niche specialization in globally abundant SAR202 bacteria.</title>
        <authorList>
            <person name="Saw J.H.W."/>
        </authorList>
    </citation>
    <scope>NUCLEOTIDE SEQUENCE [LARGE SCALE GENOMIC DNA]</scope>
    <source>
        <strain evidence="8">JH1073</strain>
    </source>
</reference>
<organism evidence="7 8">
    <name type="scientific">Candidatus Lucifugimonas marina</name>
    <dbReference type="NCBI Taxonomy" id="3038979"/>
    <lineage>
        <taxon>Bacteria</taxon>
        <taxon>Bacillati</taxon>
        <taxon>Chloroflexota</taxon>
        <taxon>Dehalococcoidia</taxon>
        <taxon>SAR202 cluster</taxon>
        <taxon>Candidatus Lucifugimonadales</taxon>
        <taxon>Candidatus Lucifugimonadaceae</taxon>
        <taxon>Candidatus Lucifugimonas</taxon>
    </lineage>
</organism>
<dbReference type="Pfam" id="PF03972">
    <property type="entry name" value="MmgE_PrpD_N"/>
    <property type="match status" value="1"/>
</dbReference>
<protein>
    <submittedName>
        <fullName evidence="7">Bifunctional 2-methylcitrate dehydratase/aconitate hydratase</fullName>
        <ecNumber evidence="7">4.2.1.3</ecNumber>
        <ecNumber evidence="7">4.2.1.79</ecNumber>
    </submittedName>
</protein>
<dbReference type="EC" id="4.2.1.79" evidence="7"/>
<evidence type="ECO:0000256" key="3">
    <source>
        <dbReference type="ARBA" id="ARBA00023239"/>
    </source>
</evidence>
<dbReference type="Pfam" id="PF19305">
    <property type="entry name" value="MmgE_PrpD_C"/>
    <property type="match status" value="1"/>
</dbReference>
<dbReference type="FunFam" id="3.30.1330.120:FF:000001">
    <property type="entry name" value="2-methylcitrate dehydratase"/>
    <property type="match status" value="1"/>
</dbReference>
<dbReference type="NCBIfam" id="NF006943">
    <property type="entry name" value="PRK09425.1"/>
    <property type="match status" value="1"/>
</dbReference>
<dbReference type="InterPro" id="IPR042183">
    <property type="entry name" value="MmgE/PrpD_sf_1"/>
</dbReference>
<keyword evidence="3 7" id="KW-0456">Lyase</keyword>
<gene>
    <name evidence="6" type="ORF">GKO46_11025</name>
    <name evidence="7" type="ORF">GKO48_10515</name>
</gene>
<dbReference type="InterPro" id="IPR012705">
    <property type="entry name" value="2Me_IsoCit_deHydtase_PrpD"/>
</dbReference>
<dbReference type="PANTHER" id="PTHR16943:SF8">
    <property type="entry name" value="2-METHYLCITRATE DEHYDRATASE"/>
    <property type="match status" value="1"/>
</dbReference>
<feature type="domain" description="MmgE/PrpD N-terminal" evidence="4">
    <location>
        <begin position="14"/>
        <end position="264"/>
    </location>
</feature>
<dbReference type="EMBL" id="CP046147">
    <property type="protein sequence ID" value="WFG40032.1"/>
    <property type="molecule type" value="Genomic_DNA"/>
</dbReference>
<evidence type="ECO:0000259" key="4">
    <source>
        <dbReference type="Pfam" id="PF03972"/>
    </source>
</evidence>
<evidence type="ECO:0000256" key="2">
    <source>
        <dbReference type="ARBA" id="ARBA00022532"/>
    </source>
</evidence>
<dbReference type="InterPro" id="IPR045336">
    <property type="entry name" value="MmgE_PrpD_N"/>
</dbReference>
<evidence type="ECO:0000313" key="7">
    <source>
        <dbReference type="EMBL" id="WFG40032.1"/>
    </source>
</evidence>
<dbReference type="Gene3D" id="1.10.4100.10">
    <property type="entry name" value="2-methylcitrate dehydratase PrpD"/>
    <property type="match status" value="1"/>
</dbReference>
<evidence type="ECO:0000313" key="6">
    <source>
        <dbReference type="EMBL" id="MDG0867598.1"/>
    </source>
</evidence>
<dbReference type="Proteomes" id="UP001219901">
    <property type="component" value="Chromosome"/>
</dbReference>
<dbReference type="InterPro" id="IPR042188">
    <property type="entry name" value="MmgE/PrpD_sf_2"/>
</dbReference>
<feature type="domain" description="MmgE/PrpD C-terminal" evidence="5">
    <location>
        <begin position="282"/>
        <end position="453"/>
    </location>
</feature>
<dbReference type="InterPro" id="IPR036148">
    <property type="entry name" value="MmgE/PrpD_sf"/>
</dbReference>
<proteinExistence type="inferred from homology"/>
<dbReference type="GO" id="GO:0006099">
    <property type="term" value="P:tricarboxylic acid cycle"/>
    <property type="evidence" value="ECO:0007669"/>
    <property type="project" value="UniProtKB-KW"/>
</dbReference>
<dbReference type="InterPro" id="IPR005656">
    <property type="entry name" value="MmgE_PrpD"/>
</dbReference>
<evidence type="ECO:0000256" key="1">
    <source>
        <dbReference type="ARBA" id="ARBA00006174"/>
    </source>
</evidence>
<dbReference type="EC" id="4.2.1.3" evidence="7"/>
<dbReference type="GO" id="GO:0003994">
    <property type="term" value="F:aconitate hydratase activity"/>
    <property type="evidence" value="ECO:0007669"/>
    <property type="project" value="UniProtKB-EC"/>
</dbReference>
<keyword evidence="2" id="KW-0816">Tricarboxylic acid cycle</keyword>
<dbReference type="GO" id="GO:0019679">
    <property type="term" value="P:propionate metabolic process, methylcitrate cycle"/>
    <property type="evidence" value="ECO:0007669"/>
    <property type="project" value="InterPro"/>
</dbReference>
<evidence type="ECO:0000313" key="9">
    <source>
        <dbReference type="Proteomes" id="UP001321249"/>
    </source>
</evidence>
<dbReference type="InterPro" id="IPR045337">
    <property type="entry name" value="MmgE_PrpD_C"/>
</dbReference>
<dbReference type="EMBL" id="WMBE01000003">
    <property type="protein sequence ID" value="MDG0867598.1"/>
    <property type="molecule type" value="Genomic_DNA"/>
</dbReference>
<dbReference type="GO" id="GO:0047547">
    <property type="term" value="F:2-methylcitrate dehydratase activity"/>
    <property type="evidence" value="ECO:0007669"/>
    <property type="project" value="UniProtKB-EC"/>
</dbReference>
<reference evidence="7" key="2">
    <citation type="journal article" date="2023" name="Nat. Commun.">
        <title>Cultivation of marine bacteria of the SAR202 clade.</title>
        <authorList>
            <person name="Lim Y."/>
            <person name="Seo J.H."/>
            <person name="Giovannoni S.J."/>
            <person name="Kang I."/>
            <person name="Cho J.C."/>
        </authorList>
    </citation>
    <scope>NUCLEOTIDE SEQUENCE</scope>
    <source>
        <strain evidence="7">JH1073</strain>
    </source>
</reference>
<dbReference type="Proteomes" id="UP001321249">
    <property type="component" value="Unassembled WGS sequence"/>
</dbReference>
<evidence type="ECO:0000259" key="5">
    <source>
        <dbReference type="Pfam" id="PF19305"/>
    </source>
</evidence>
<name>A0AAJ5ZEL3_9CHLR</name>
<dbReference type="Gene3D" id="3.30.1330.120">
    <property type="entry name" value="2-methylcitrate dehydratase PrpD"/>
    <property type="match status" value="1"/>
</dbReference>
<dbReference type="GO" id="GO:0051537">
    <property type="term" value="F:2 iron, 2 sulfur cluster binding"/>
    <property type="evidence" value="ECO:0007669"/>
    <property type="project" value="InterPro"/>
</dbReference>
<dbReference type="NCBIfam" id="TIGR02330">
    <property type="entry name" value="prpD"/>
    <property type="match status" value="1"/>
</dbReference>
<keyword evidence="8" id="KW-1185">Reference proteome</keyword>